<dbReference type="InterPro" id="IPR057326">
    <property type="entry name" value="KR_dom"/>
</dbReference>
<evidence type="ECO:0000313" key="6">
    <source>
        <dbReference type="Proteomes" id="UP000663292"/>
    </source>
</evidence>
<protein>
    <submittedName>
        <fullName evidence="5">Short-chain alcohol dehydrogenase</fullName>
    </submittedName>
</protein>
<dbReference type="PROSITE" id="PS00061">
    <property type="entry name" value="ADH_SHORT"/>
    <property type="match status" value="1"/>
</dbReference>
<dbReference type="InterPro" id="IPR002347">
    <property type="entry name" value="SDR_fam"/>
</dbReference>
<keyword evidence="2" id="KW-0560">Oxidoreductase</keyword>
<dbReference type="PRINTS" id="PR00081">
    <property type="entry name" value="GDHRDH"/>
</dbReference>
<name>A0A897NS45_9EURY</name>
<feature type="domain" description="Ketoreductase" evidence="4">
    <location>
        <begin position="16"/>
        <end position="179"/>
    </location>
</feature>
<dbReference type="InterPro" id="IPR020904">
    <property type="entry name" value="Sc_DH/Rdtase_CS"/>
</dbReference>
<evidence type="ECO:0000256" key="2">
    <source>
        <dbReference type="ARBA" id="ARBA00023002"/>
    </source>
</evidence>
<dbReference type="SUPFAM" id="SSF51735">
    <property type="entry name" value="NAD(P)-binding Rossmann-fold domains"/>
    <property type="match status" value="1"/>
</dbReference>
<comment type="similarity">
    <text evidence="1 3">Belongs to the short-chain dehydrogenases/reductases (SDR) family.</text>
</comment>
<dbReference type="AlphaFoldDB" id="A0A897NS45"/>
<evidence type="ECO:0000256" key="1">
    <source>
        <dbReference type="ARBA" id="ARBA00006484"/>
    </source>
</evidence>
<organism evidence="5 6">
    <name type="scientific">Halapricum desulfuricans</name>
    <dbReference type="NCBI Taxonomy" id="2841257"/>
    <lineage>
        <taxon>Archaea</taxon>
        <taxon>Methanobacteriati</taxon>
        <taxon>Methanobacteriota</taxon>
        <taxon>Stenosarchaea group</taxon>
        <taxon>Halobacteria</taxon>
        <taxon>Halobacteriales</taxon>
        <taxon>Haloarculaceae</taxon>
        <taxon>Halapricum</taxon>
    </lineage>
</organism>
<accession>A0A897NS45</accession>
<dbReference type="Pfam" id="PF00106">
    <property type="entry name" value="adh_short"/>
    <property type="match status" value="1"/>
</dbReference>
<dbReference type="PRINTS" id="PR00080">
    <property type="entry name" value="SDRFAMILY"/>
</dbReference>
<evidence type="ECO:0000313" key="5">
    <source>
        <dbReference type="EMBL" id="QSG14285.1"/>
    </source>
</evidence>
<reference evidence="5 6" key="1">
    <citation type="submission" date="2020-11" db="EMBL/GenBank/DDBJ databases">
        <title>Carbohydrate-dependent, anaerobic sulfur respiration: A novel catabolism in halophilic archaea.</title>
        <authorList>
            <person name="Sorokin D.Y."/>
            <person name="Messina E."/>
            <person name="Smedile F."/>
            <person name="La Cono V."/>
            <person name="Hallsworth J.E."/>
            <person name="Yakimov M.M."/>
        </authorList>
    </citation>
    <scope>NUCLEOTIDE SEQUENCE [LARGE SCALE GENOMIC DNA]</scope>
    <source>
        <strain evidence="5 6">HSR-Est</strain>
    </source>
</reference>
<dbReference type="Gene3D" id="3.40.50.720">
    <property type="entry name" value="NAD(P)-binding Rossmann-like Domain"/>
    <property type="match status" value="1"/>
</dbReference>
<evidence type="ECO:0000259" key="4">
    <source>
        <dbReference type="SMART" id="SM00822"/>
    </source>
</evidence>
<keyword evidence="6" id="KW-1185">Reference proteome</keyword>
<evidence type="ECO:0000256" key="3">
    <source>
        <dbReference type="RuleBase" id="RU000363"/>
    </source>
</evidence>
<gene>
    <name evidence="5" type="primary">fabG</name>
    <name evidence="5" type="ORF">HSEST_0740</name>
</gene>
<sequence>MSEQFPRSSTEYESMKTALVTGAASGIGRATAERLVNNGWQVYATDIDTDGLETIKGCVTETVDVTDTDDIERLRAQIADDVGGLDCVVANAGLAQLGPVADMPSEHLEAQFDVNVHGVHRTVRAMVPLLVEREGTAVIVSSTHGRITTPGMGAYAASKHALEALVETLRMEIADIGVDVAIIEPAWVTTAFADTAQQRFHKADRSEYFNDVYDAMAEGTLIGGRGPLAVTPERVAKQIHAVAMTEDPALRHPVGWPARLVLATRWLPQPAQSLGHRTAIKAFAAFHRLRTHFK</sequence>
<dbReference type="EMBL" id="CP064791">
    <property type="protein sequence ID" value="QSG14285.1"/>
    <property type="molecule type" value="Genomic_DNA"/>
</dbReference>
<proteinExistence type="inferred from homology"/>
<dbReference type="SMART" id="SM00822">
    <property type="entry name" value="PKS_KR"/>
    <property type="match status" value="1"/>
</dbReference>
<dbReference type="Proteomes" id="UP000663292">
    <property type="component" value="Chromosome"/>
</dbReference>
<dbReference type="PANTHER" id="PTHR44169:SF6">
    <property type="entry name" value="NADPH-DEPENDENT 1-ACYLDIHYDROXYACETONE PHOSPHATE REDUCTASE"/>
    <property type="match status" value="1"/>
</dbReference>
<dbReference type="InterPro" id="IPR036291">
    <property type="entry name" value="NAD(P)-bd_dom_sf"/>
</dbReference>
<dbReference type="PANTHER" id="PTHR44169">
    <property type="entry name" value="NADPH-DEPENDENT 1-ACYLDIHYDROXYACETONE PHOSPHATE REDUCTASE"/>
    <property type="match status" value="1"/>
</dbReference>
<dbReference type="GO" id="GO:0016491">
    <property type="term" value="F:oxidoreductase activity"/>
    <property type="evidence" value="ECO:0007669"/>
    <property type="project" value="UniProtKB-KW"/>
</dbReference>